<proteinExistence type="predicted"/>
<dbReference type="InterPro" id="IPR029479">
    <property type="entry name" value="Nitroreductase"/>
</dbReference>
<dbReference type="Proteomes" id="UP001167796">
    <property type="component" value="Unassembled WGS sequence"/>
</dbReference>
<gene>
    <name evidence="2" type="ORF">Q5H92_23085</name>
</gene>
<name>A0ABT9AHC6_9BACT</name>
<dbReference type="EMBL" id="JAUQSX010000015">
    <property type="protein sequence ID" value="MDO7849267.1"/>
    <property type="molecule type" value="Genomic_DNA"/>
</dbReference>
<evidence type="ECO:0000259" key="1">
    <source>
        <dbReference type="Pfam" id="PF00881"/>
    </source>
</evidence>
<dbReference type="SUPFAM" id="SSF55469">
    <property type="entry name" value="FMN-dependent nitroreductase-like"/>
    <property type="match status" value="2"/>
</dbReference>
<reference evidence="2" key="1">
    <citation type="submission" date="2023-07" db="EMBL/GenBank/DDBJ databases">
        <authorList>
            <person name="Kim M.K."/>
        </authorList>
    </citation>
    <scope>NUCLEOTIDE SEQUENCE</scope>
    <source>
        <strain evidence="2">M29</strain>
    </source>
</reference>
<feature type="domain" description="Nitroreductase" evidence="1">
    <location>
        <begin position="40"/>
        <end position="75"/>
    </location>
</feature>
<dbReference type="Gene3D" id="3.40.109.10">
    <property type="entry name" value="NADH Oxidase"/>
    <property type="match status" value="2"/>
</dbReference>
<dbReference type="RefSeq" id="WP_305013935.1">
    <property type="nucleotide sequence ID" value="NZ_JAUQSX010000015.1"/>
</dbReference>
<evidence type="ECO:0000313" key="2">
    <source>
        <dbReference type="EMBL" id="MDO7849267.1"/>
    </source>
</evidence>
<keyword evidence="3" id="KW-1185">Reference proteome</keyword>
<dbReference type="Pfam" id="PF00881">
    <property type="entry name" value="Nitroreductase"/>
    <property type="match status" value="1"/>
</dbReference>
<organism evidence="2 3">
    <name type="scientific">Hymenobacter mellowenesis</name>
    <dbReference type="NCBI Taxonomy" id="3063995"/>
    <lineage>
        <taxon>Bacteria</taxon>
        <taxon>Pseudomonadati</taxon>
        <taxon>Bacteroidota</taxon>
        <taxon>Cytophagia</taxon>
        <taxon>Cytophagales</taxon>
        <taxon>Hymenobacteraceae</taxon>
        <taxon>Hymenobacter</taxon>
    </lineage>
</organism>
<evidence type="ECO:0000313" key="3">
    <source>
        <dbReference type="Proteomes" id="UP001167796"/>
    </source>
</evidence>
<sequence>MKRRDFLFRTALGAGFALLGQLRQAAQARTADAAAQARWAELVDYARWSPSPHNVQPWKLLVLSNTEARLYYEPARLLPHTDPTSCFTIVGLGMFIESLRIAAAPLGYGLQVRHTNEPRLNYAANTPQLFADLRLEPTPQTGPASVFDRELLKQRRTSRLHYDGRPVAAEIQQQLASLAAAHGHQLTCSNDAAMVDFILDLNRQTLFTDLDDAPVRQELAGLIRTTTDEANTKKDGLWSHCMGFPGRLMHNFFFHPERFRSPWKRNVLGKVYRHSMHGTSTVAWLQGRFETRVDWLQAGTLMQQLWLEMTRHGVYLHPFGSVVTNEAAHRQFLEKVGHQPSDAPLWLLVRLGYSTEPPRSLRLNTQDIFLTAIPS</sequence>
<accession>A0ABT9AHC6</accession>
<dbReference type="InterPro" id="IPR000415">
    <property type="entry name" value="Nitroreductase-like"/>
</dbReference>
<protein>
    <recommendedName>
        <fullName evidence="1">Nitroreductase domain-containing protein</fullName>
    </recommendedName>
</protein>
<comment type="caution">
    <text evidence="2">The sequence shown here is derived from an EMBL/GenBank/DDBJ whole genome shotgun (WGS) entry which is preliminary data.</text>
</comment>